<accession>A0ABP7GCV8</accession>
<keyword evidence="1" id="KW-0812">Transmembrane</keyword>
<sequence>MKRQQAPSIRSRKLAAELRRLRANAGYTTTQAAKECGWPQSRLSKMELAQQQVKQADLTKLLDIYDVKDQDTRRALSELVRGAGKRGWWMRYRDVLTDALPDFEAEASAIRAYESQVIPGLLQTPTYAEAVFRGSDVHDDMEMKRHVEARMQRQQILTKLYPPVFSAVIDEAAVVRLAEDTSVQIEQLRHLLHMAKKPDIGIYVLPFSAGMHAATLGSFMILDFPAPFYASIGYAETPTSTVWVEGDEDLRHYNAIWTSAQNAALTPAASVRFITEAMKTMESRS</sequence>
<evidence type="ECO:0000259" key="2">
    <source>
        <dbReference type="PROSITE" id="PS50943"/>
    </source>
</evidence>
<dbReference type="Proteomes" id="UP001500908">
    <property type="component" value="Unassembled WGS sequence"/>
</dbReference>
<dbReference type="CDD" id="cd00093">
    <property type="entry name" value="HTH_XRE"/>
    <property type="match status" value="1"/>
</dbReference>
<dbReference type="Pfam" id="PF19054">
    <property type="entry name" value="DUF5753"/>
    <property type="match status" value="1"/>
</dbReference>
<evidence type="ECO:0000313" key="4">
    <source>
        <dbReference type="Proteomes" id="UP001500908"/>
    </source>
</evidence>
<proteinExistence type="predicted"/>
<feature type="domain" description="HTH cro/C1-type" evidence="2">
    <location>
        <begin position="18"/>
        <end position="73"/>
    </location>
</feature>
<dbReference type="EMBL" id="BAABDD010000032">
    <property type="protein sequence ID" value="GAA3760958.1"/>
    <property type="molecule type" value="Genomic_DNA"/>
</dbReference>
<evidence type="ECO:0000256" key="1">
    <source>
        <dbReference type="SAM" id="Phobius"/>
    </source>
</evidence>
<dbReference type="InterPro" id="IPR001387">
    <property type="entry name" value="Cro/C1-type_HTH"/>
</dbReference>
<organism evidence="3 4">
    <name type="scientific">Salinactinospora qingdaonensis</name>
    <dbReference type="NCBI Taxonomy" id="702744"/>
    <lineage>
        <taxon>Bacteria</taxon>
        <taxon>Bacillati</taxon>
        <taxon>Actinomycetota</taxon>
        <taxon>Actinomycetes</taxon>
        <taxon>Streptosporangiales</taxon>
        <taxon>Nocardiopsidaceae</taxon>
        <taxon>Salinactinospora</taxon>
    </lineage>
</organism>
<dbReference type="PROSITE" id="PS50943">
    <property type="entry name" value="HTH_CROC1"/>
    <property type="match status" value="1"/>
</dbReference>
<dbReference type="SMART" id="SM00530">
    <property type="entry name" value="HTH_XRE"/>
    <property type="match status" value="1"/>
</dbReference>
<protein>
    <submittedName>
        <fullName evidence="3">Helix-turn-helix transcriptional regulator</fullName>
    </submittedName>
</protein>
<keyword evidence="4" id="KW-1185">Reference proteome</keyword>
<dbReference type="RefSeq" id="WP_344975658.1">
    <property type="nucleotide sequence ID" value="NZ_BAABDD010000032.1"/>
</dbReference>
<comment type="caution">
    <text evidence="3">The sequence shown here is derived from an EMBL/GenBank/DDBJ whole genome shotgun (WGS) entry which is preliminary data.</text>
</comment>
<feature type="transmembrane region" description="Helical" evidence="1">
    <location>
        <begin position="200"/>
        <end position="222"/>
    </location>
</feature>
<dbReference type="Gene3D" id="1.10.260.40">
    <property type="entry name" value="lambda repressor-like DNA-binding domains"/>
    <property type="match status" value="1"/>
</dbReference>
<dbReference type="SUPFAM" id="SSF47413">
    <property type="entry name" value="lambda repressor-like DNA-binding domains"/>
    <property type="match status" value="1"/>
</dbReference>
<dbReference type="Pfam" id="PF13560">
    <property type="entry name" value="HTH_31"/>
    <property type="match status" value="1"/>
</dbReference>
<gene>
    <name evidence="3" type="ORF">GCM10022402_43470</name>
</gene>
<keyword evidence="1" id="KW-0472">Membrane</keyword>
<dbReference type="InterPro" id="IPR043917">
    <property type="entry name" value="DUF5753"/>
</dbReference>
<reference evidence="4" key="1">
    <citation type="journal article" date="2019" name="Int. J. Syst. Evol. Microbiol.">
        <title>The Global Catalogue of Microorganisms (GCM) 10K type strain sequencing project: providing services to taxonomists for standard genome sequencing and annotation.</title>
        <authorList>
            <consortium name="The Broad Institute Genomics Platform"/>
            <consortium name="The Broad Institute Genome Sequencing Center for Infectious Disease"/>
            <person name="Wu L."/>
            <person name="Ma J."/>
        </authorList>
    </citation>
    <scope>NUCLEOTIDE SEQUENCE [LARGE SCALE GENOMIC DNA]</scope>
    <source>
        <strain evidence="4">JCM 17137</strain>
    </source>
</reference>
<evidence type="ECO:0000313" key="3">
    <source>
        <dbReference type="EMBL" id="GAA3760958.1"/>
    </source>
</evidence>
<keyword evidence="1" id="KW-1133">Transmembrane helix</keyword>
<name>A0ABP7GCV8_9ACTN</name>
<dbReference type="InterPro" id="IPR010982">
    <property type="entry name" value="Lambda_DNA-bd_dom_sf"/>
</dbReference>